<dbReference type="Gene3D" id="3.40.50.300">
    <property type="entry name" value="P-loop containing nucleotide triphosphate hydrolases"/>
    <property type="match status" value="3"/>
</dbReference>
<dbReference type="SUPFAM" id="SSF54534">
    <property type="entry name" value="FKBP-like"/>
    <property type="match status" value="1"/>
</dbReference>
<dbReference type="InterPro" id="IPR049468">
    <property type="entry name" value="Restrct_endonuc-II-like_dom"/>
</dbReference>
<evidence type="ECO:0000259" key="3">
    <source>
        <dbReference type="Pfam" id="PF13087"/>
    </source>
</evidence>
<dbReference type="PANTHER" id="PTHR10887:SF495">
    <property type="entry name" value="HELICASE SENATAXIN ISOFORM X1-RELATED"/>
    <property type="match status" value="1"/>
</dbReference>
<dbReference type="InterPro" id="IPR025103">
    <property type="entry name" value="DUF4011"/>
</dbReference>
<protein>
    <submittedName>
        <fullName evidence="5">Transcription elongation factor GreA/GreB domain-containing protein</fullName>
    </submittedName>
</protein>
<dbReference type="KEGG" id="rsi:Runsl_3341"/>
<dbReference type="InterPro" id="IPR001437">
    <property type="entry name" value="Tscrpt_elong_fac_GreA/B_C"/>
</dbReference>
<dbReference type="InterPro" id="IPR036953">
    <property type="entry name" value="GreA/GreB_C_sf"/>
</dbReference>
<dbReference type="InterPro" id="IPR027417">
    <property type="entry name" value="P-loop_NTPase"/>
</dbReference>
<proteinExistence type="predicted"/>
<gene>
    <name evidence="5" type="ordered locus">Runsl_3341</name>
</gene>
<reference evidence="6" key="1">
    <citation type="submission" date="2011-06" db="EMBL/GenBank/DDBJ databases">
        <title>The complete genome of chromosome of Runella slithyformis DSM 19594.</title>
        <authorList>
            <consortium name="US DOE Joint Genome Institute (JGI-PGF)"/>
            <person name="Lucas S."/>
            <person name="Han J."/>
            <person name="Lapidus A."/>
            <person name="Bruce D."/>
            <person name="Goodwin L."/>
            <person name="Pitluck S."/>
            <person name="Peters L."/>
            <person name="Kyrpides N."/>
            <person name="Mavromatis K."/>
            <person name="Ivanova N."/>
            <person name="Ovchinnikova G."/>
            <person name="Zhang X."/>
            <person name="Misra M."/>
            <person name="Detter J.C."/>
            <person name="Tapia R."/>
            <person name="Han C."/>
            <person name="Land M."/>
            <person name="Hauser L."/>
            <person name="Markowitz V."/>
            <person name="Cheng J.-F."/>
            <person name="Hugenholtz P."/>
            <person name="Woyke T."/>
            <person name="Wu D."/>
            <person name="Tindall B."/>
            <person name="Faehrich R."/>
            <person name="Brambilla E."/>
            <person name="Klenk H.-P."/>
            <person name="Eisen J.A."/>
        </authorList>
    </citation>
    <scope>NUCLEOTIDE SEQUENCE [LARGE SCALE GENOMIC DNA]</scope>
    <source>
        <strain evidence="6">ATCC 29530 / DSM 19594 / LMG 11500 / NCIMB 11436 / LSU 4</strain>
    </source>
</reference>
<name>A0A7U4E712_RUNSL</name>
<dbReference type="GO" id="GO:0004386">
    <property type="term" value="F:helicase activity"/>
    <property type="evidence" value="ECO:0007669"/>
    <property type="project" value="InterPro"/>
</dbReference>
<dbReference type="Pfam" id="PF13086">
    <property type="entry name" value="AAA_11"/>
    <property type="match status" value="1"/>
</dbReference>
<dbReference type="Pfam" id="PF13087">
    <property type="entry name" value="AAA_12"/>
    <property type="match status" value="1"/>
</dbReference>
<evidence type="ECO:0000313" key="6">
    <source>
        <dbReference type="Proteomes" id="UP000000493"/>
    </source>
</evidence>
<dbReference type="Gene3D" id="3.10.50.30">
    <property type="entry name" value="Transcription elongation factor, GreA/GreB, C-terminal domain"/>
    <property type="match status" value="1"/>
</dbReference>
<feature type="domain" description="Transcription elongation factor GreA/GreB C-terminal" evidence="1">
    <location>
        <begin position="2004"/>
        <end position="2075"/>
    </location>
</feature>
<feature type="domain" description="DNA2/NAM7 helicase helicase" evidence="2">
    <location>
        <begin position="1541"/>
        <end position="1589"/>
    </location>
</feature>
<evidence type="ECO:0000259" key="2">
    <source>
        <dbReference type="Pfam" id="PF13086"/>
    </source>
</evidence>
<dbReference type="PANTHER" id="PTHR10887">
    <property type="entry name" value="DNA2/NAM7 HELICASE FAMILY"/>
    <property type="match status" value="1"/>
</dbReference>
<dbReference type="InterPro" id="IPR041677">
    <property type="entry name" value="DNA2/NAM7_AAA_11"/>
</dbReference>
<dbReference type="InterPro" id="IPR047187">
    <property type="entry name" value="SF1_C_Upf1"/>
</dbReference>
<dbReference type="GO" id="GO:0003677">
    <property type="term" value="F:DNA binding"/>
    <property type="evidence" value="ECO:0007669"/>
    <property type="project" value="InterPro"/>
</dbReference>
<dbReference type="InterPro" id="IPR041679">
    <property type="entry name" value="DNA2/NAM7-like_C"/>
</dbReference>
<feature type="domain" description="Restriction endonuclease type II-like" evidence="4">
    <location>
        <begin position="1855"/>
        <end position="1954"/>
    </location>
</feature>
<organism evidence="5 6">
    <name type="scientific">Runella slithyformis (strain ATCC 29530 / DSM 19594 / LMG 11500 / NCIMB 11436 / LSU 4)</name>
    <dbReference type="NCBI Taxonomy" id="761193"/>
    <lineage>
        <taxon>Bacteria</taxon>
        <taxon>Pseudomonadati</taxon>
        <taxon>Bacteroidota</taxon>
        <taxon>Cytophagia</taxon>
        <taxon>Cytophagales</taxon>
        <taxon>Spirosomataceae</taxon>
        <taxon>Runella</taxon>
    </lineage>
</organism>
<keyword evidence="5" id="KW-0648">Protein biosynthesis</keyword>
<dbReference type="FunFam" id="3.40.960.10:FF:000002">
    <property type="entry name" value="DNA helicase related protein"/>
    <property type="match status" value="1"/>
</dbReference>
<dbReference type="SUPFAM" id="SSF52980">
    <property type="entry name" value="Restriction endonuclease-like"/>
    <property type="match status" value="1"/>
</dbReference>
<dbReference type="GO" id="GO:0003746">
    <property type="term" value="F:translation elongation factor activity"/>
    <property type="evidence" value="ECO:0007669"/>
    <property type="project" value="UniProtKB-KW"/>
</dbReference>
<sequence>MNTDSEDIFNGGFSIEQAIAKLRTRLLDLSSRNGLINYKHPNKGCLRFVNQPNLNAIFERLVENNKPVILKNVPLPPNDLFTTKRPIAESHAKENLGVDISPDFPISCCDPTSGKHFTKIQTLYYPADLEKLCRKIRAQARTVVEETGTNMLYLMFGFLEYYESEDSERPLIAPLLSLPVVLEKDTIDQESRTYNYSISYSGEDLQDNQSLRVKLEQEFLLQLPVFDEDDTPGTYLKKVDKTIRMQKRWKVRYQLTLGFLSFGKLAIWSDLDIKKWPGLSKSPLLRKLFSGGSIEFNGEYGEDYDIDKLPTTAAPTLIYNADSAQHSAIIDVLDGKNRVIIGPPGTGKSQTITNIIGAAINKGLKVLFVSEKLAALEVVRNRLNQADLGSFCLELHSHKTQKKKFLEDIQKCIDEKFPPTSLLEGRLSALGDYKKQLNSYAEFMSSVIGNQLGLTVNQLFWRTERLRQSVNIPITESAFLRESPNWTWNDIEQKRFKLDSLRQLYDSVGGYTSDHPWWGFVPNSLLPGDEVKVNMKMAEASKHVEALNETINQYIKETGLLSEPDLAHFIELREAIATVPDIPDNFNISLFCALYESNGNQKERTNELVEEAVRLAQKAILLKTETEEFIRSEAPVSYEELEALHKICFPNLKLAVLNDTISNLQSKTAAASTAYVTFMELTEKNDFNYYPITPSLLKHLENLLHNLDTASIKIENQPLSSINRGNQKLLTWVEHTSESFEIIKRTAHDYQLPFDGTAQCLASLNDGKALNGLLPHVTVEQQTVESLQFYLKEIPEDLGDTSLADLKVRHIRASELTHRIAKALNDIKVYTEDLAFPFNGSTKSLAQLTTVCTIAKEAPFSLLNYRGTYLSNPLLSELLAEAKRLKRKEADMRESLKQSIYLDALPDIDSLKAAFRTLRQTNDSILNIFNSDWKAAVKLVNSISKNKIKGPSINYQNVLTPILEWDDTVNKFHQHSFNESFGILYKGLETDTDKLEKLYDWYIQSREKLLKQGNLKSIIDLINIDFETLQEYATLSDDVLKASAEIHTCIKELSYLFFENYSMVSDSYIDMAIENFRTKNSIINYLIGLLNTYVSDDISSAKALHLLSAKLAFTKLKNNFLTLQEAIEQVRVEIEPDLPGISLHPIVDWGSYLDTIKKVQQDIHSLSDSLSPLNTTASPQTIHTFFQAKLSLEKAISELNIQIPAQKTEDWKSFANHIYLPSTYLSNFISFISPTINYPDITLKSAFDNLKKKQSADLLVLEVKEKFDEVQLGEVLFDGYKTDLEAISATLLWSNSLIKIQKIKKSELLPLLIGLDCKKNFYYYRQSLDKIDYHYQLTVSTLQELDNFGNFSWQEWNSHTSKTDRKVYGSLLHQKIISALTNADLVLPWSQYYSQKRDCQKEGLNWFISGLEEAHFPPLMTESVFQYSVYWSISKIIYSTHPILKEFNGFKHQALRTEFASLDEQIIKQTGKAFAHHIYKNRRVPQGDPGPSPKDKTDLWLLRHEINKTTRHLPIRQLLKRSGAALQALKPCFMMGPLSAAQYLEHGSLEFDLIVMDEASQLRPEEALGVIARGKQLVVVGDPKQLPPTRFFDRIMEDDEEEGEGANIFEGSESILDICQQLFHPVRTLKWHYRSQHESLIAFSNHHFYDGGLVFFPSPFNKSNRLGIKFRYLKNGVYENRRNIYEATRLVDSVFEHILKYPEESIGIVTLNQTQRDLVDDLLEKKLFNSEAVLKYKEYWEKEEMPLFVKNLENVQGDERDVIFISTTFGKGANANKVRQNFGPISRPDGWRRLNVLFTRARRKIELFTSMLPEDIVIDEQTPRGTKALRDYLHFANNNILFSGTPSGREADSDFELSVKDVLESKGYEVVPQLGVAGYFVDLAVKNPERLGEFLAAIECDGASYHSSRSARDRDRIRQEILESLGWRDRIYRIWSTDWFYNPRRETERLLEFLEQRRKSDKIQTDEDDYYIDIQDEEEFKSFLQEVHKTNIISETENTPPEIFVGLGDKVTFHYTDKPLDNLVVTLIQEASNPKKHLYNINTPLGKALLDAKVGDFREVIYNENKRVIRVRGIEKTA</sequence>
<feature type="domain" description="DNA2/NAM7 helicase-like C-terminal" evidence="3">
    <location>
        <begin position="1614"/>
        <end position="1805"/>
    </location>
</feature>
<dbReference type="EMBL" id="CP002859">
    <property type="protein sequence ID" value="AEI49709.1"/>
    <property type="molecule type" value="Genomic_DNA"/>
</dbReference>
<dbReference type="InterPro" id="IPR045055">
    <property type="entry name" value="DNA2/NAM7-like"/>
</dbReference>
<keyword evidence="5" id="KW-0251">Elongation factor</keyword>
<evidence type="ECO:0000313" key="5">
    <source>
        <dbReference type="EMBL" id="AEI49709.1"/>
    </source>
</evidence>
<dbReference type="Pfam" id="PF18741">
    <property type="entry name" value="MTES_1575"/>
    <property type="match status" value="1"/>
</dbReference>
<accession>A0A7U4E712</accession>
<evidence type="ECO:0000259" key="1">
    <source>
        <dbReference type="Pfam" id="PF01272"/>
    </source>
</evidence>
<dbReference type="Pfam" id="PF01272">
    <property type="entry name" value="GreA_GreB"/>
    <property type="match status" value="1"/>
</dbReference>
<dbReference type="Gene3D" id="3.40.960.10">
    <property type="entry name" value="VSR Endonuclease"/>
    <property type="match status" value="1"/>
</dbReference>
<keyword evidence="6" id="KW-1185">Reference proteome</keyword>
<dbReference type="InterPro" id="IPR011335">
    <property type="entry name" value="Restrct_endonuc-II-like"/>
</dbReference>
<dbReference type="Proteomes" id="UP000000493">
    <property type="component" value="Chromosome"/>
</dbReference>
<dbReference type="SUPFAM" id="SSF52540">
    <property type="entry name" value="P-loop containing nucleoside triphosphate hydrolases"/>
    <property type="match status" value="2"/>
</dbReference>
<dbReference type="RefSeq" id="WP_013929014.1">
    <property type="nucleotide sequence ID" value="NC_015703.1"/>
</dbReference>
<dbReference type="Pfam" id="PF13195">
    <property type="entry name" value="DUF4011"/>
    <property type="match status" value="1"/>
</dbReference>
<reference evidence="5 6" key="2">
    <citation type="journal article" date="2012" name="Stand. Genomic Sci.">
        <title>Complete genome sequence of the aquatic bacterium Runella slithyformis type strain (LSU 4(T)).</title>
        <authorList>
            <person name="Copeland A."/>
            <person name="Zhang X."/>
            <person name="Misra M."/>
            <person name="Lapidus A."/>
            <person name="Nolan M."/>
            <person name="Lucas S."/>
            <person name="Deshpande S."/>
            <person name="Cheng J.F."/>
            <person name="Tapia R."/>
            <person name="Goodwin L.A."/>
            <person name="Pitluck S."/>
            <person name="Liolios K."/>
            <person name="Pagani I."/>
            <person name="Ivanova N."/>
            <person name="Mikhailova N."/>
            <person name="Pati A."/>
            <person name="Chen A."/>
            <person name="Palaniappan K."/>
            <person name="Land M."/>
            <person name="Hauser L."/>
            <person name="Pan C."/>
            <person name="Jeffries C.D."/>
            <person name="Detter J.C."/>
            <person name="Brambilla E.M."/>
            <person name="Rohde M."/>
            <person name="Djao O.D."/>
            <person name="Goker M."/>
            <person name="Sikorski J."/>
            <person name="Tindall B.J."/>
            <person name="Woyke T."/>
            <person name="Bristow J."/>
            <person name="Eisen J.A."/>
            <person name="Markowitz V."/>
            <person name="Hugenholtz P."/>
            <person name="Kyrpides N.C."/>
            <person name="Klenk H.P."/>
            <person name="Mavromatis K."/>
        </authorList>
    </citation>
    <scope>NUCLEOTIDE SEQUENCE [LARGE SCALE GENOMIC DNA]</scope>
    <source>
        <strain evidence="6">ATCC 29530 / DSM 19594 / LMG 11500 / NCIMB 11436 / LSU 4</strain>
    </source>
</reference>
<dbReference type="GO" id="GO:0032784">
    <property type="term" value="P:regulation of DNA-templated transcription elongation"/>
    <property type="evidence" value="ECO:0007669"/>
    <property type="project" value="InterPro"/>
</dbReference>
<dbReference type="CDD" id="cd18808">
    <property type="entry name" value="SF1_C_Upf1"/>
    <property type="match status" value="1"/>
</dbReference>
<evidence type="ECO:0000259" key="4">
    <source>
        <dbReference type="Pfam" id="PF18741"/>
    </source>
</evidence>